<dbReference type="InterPro" id="IPR015940">
    <property type="entry name" value="UBA"/>
</dbReference>
<feature type="compositionally biased region" description="Basic and acidic residues" evidence="2">
    <location>
        <begin position="1"/>
        <end position="23"/>
    </location>
</feature>
<feature type="region of interest" description="Disordered" evidence="2">
    <location>
        <begin position="1"/>
        <end position="37"/>
    </location>
</feature>
<feature type="domain" description="UBA" evidence="3">
    <location>
        <begin position="325"/>
        <end position="365"/>
    </location>
</feature>
<name>A0AAV7ZAD5_9EUKA</name>
<sequence length="366" mass="43318">MSTKGTKEKTKTDPKDLTNENKTKAKTKNKQKQPNKEQLFKVFRSMEGFHDFCELLFDDSYNLSDKIQEMYLSDNQKIRKLAKKVLKYPRIFSTFFAILYQEQQVVKIRKDQKDRELQEKKIKEIKEQQNKLQNEKKVKLDQLRQLKHKIAQLQKEKYNQEREREQEINKQKKRDLNKFDNKTTTFTKIPPPPQKNSFSFGTIPPPPKNNFFSLKTIPPPPQKNSFSFGTMPPPPKNMLETKQTTNKKKIRKETSNNNQIETTTLSKTQDFENYLTEIENKTKEIQSKVNTTISLNKEKFKLLDELMKNRMNEKIRVDEQKKEQEFDESLIQTLVEFGVPKENTKVLLQRSNGDVGVAANIFYSEY</sequence>
<gene>
    <name evidence="4" type="ORF">M0812_16471</name>
</gene>
<dbReference type="AlphaFoldDB" id="A0AAV7ZAD5"/>
<evidence type="ECO:0000313" key="5">
    <source>
        <dbReference type="Proteomes" id="UP001146793"/>
    </source>
</evidence>
<dbReference type="Gene3D" id="1.10.8.10">
    <property type="entry name" value="DNA helicase RuvA subunit, C-terminal domain"/>
    <property type="match status" value="1"/>
</dbReference>
<organism evidence="4 5">
    <name type="scientific">Anaeramoeba flamelloides</name>
    <dbReference type="NCBI Taxonomy" id="1746091"/>
    <lineage>
        <taxon>Eukaryota</taxon>
        <taxon>Metamonada</taxon>
        <taxon>Anaeramoebidae</taxon>
        <taxon>Anaeramoeba</taxon>
    </lineage>
</organism>
<feature type="compositionally biased region" description="Basic residues" evidence="2">
    <location>
        <begin position="24"/>
        <end position="33"/>
    </location>
</feature>
<feature type="coiled-coil region" evidence="1">
    <location>
        <begin position="108"/>
        <end position="182"/>
    </location>
</feature>
<comment type="caution">
    <text evidence="4">The sequence shown here is derived from an EMBL/GenBank/DDBJ whole genome shotgun (WGS) entry which is preliminary data.</text>
</comment>
<evidence type="ECO:0000259" key="3">
    <source>
        <dbReference type="PROSITE" id="PS50030"/>
    </source>
</evidence>
<evidence type="ECO:0000256" key="1">
    <source>
        <dbReference type="SAM" id="Coils"/>
    </source>
</evidence>
<keyword evidence="1" id="KW-0175">Coiled coil</keyword>
<protein>
    <submittedName>
        <fullName evidence="4">Leucine-rich repeat extensin-like protein</fullName>
    </submittedName>
</protein>
<dbReference type="Proteomes" id="UP001146793">
    <property type="component" value="Unassembled WGS sequence"/>
</dbReference>
<reference evidence="4" key="1">
    <citation type="submission" date="2022-08" db="EMBL/GenBank/DDBJ databases">
        <title>Novel sulphate-reducing endosymbionts in the free-living metamonad Anaeramoeba.</title>
        <authorList>
            <person name="Jerlstrom-Hultqvist J."/>
            <person name="Cepicka I."/>
            <person name="Gallot-Lavallee L."/>
            <person name="Salas-Leiva D."/>
            <person name="Curtis B.A."/>
            <person name="Zahonova K."/>
            <person name="Pipaliya S."/>
            <person name="Dacks J."/>
            <person name="Roger A.J."/>
        </authorList>
    </citation>
    <scope>NUCLEOTIDE SEQUENCE</scope>
    <source>
        <strain evidence="4">Busselton2</strain>
    </source>
</reference>
<accession>A0AAV7ZAD5</accession>
<evidence type="ECO:0000313" key="4">
    <source>
        <dbReference type="EMBL" id="KAJ3437312.1"/>
    </source>
</evidence>
<dbReference type="PROSITE" id="PS50030">
    <property type="entry name" value="UBA"/>
    <property type="match status" value="1"/>
</dbReference>
<proteinExistence type="predicted"/>
<evidence type="ECO:0000256" key="2">
    <source>
        <dbReference type="SAM" id="MobiDB-lite"/>
    </source>
</evidence>
<dbReference type="EMBL" id="JANTQA010000033">
    <property type="protein sequence ID" value="KAJ3437312.1"/>
    <property type="molecule type" value="Genomic_DNA"/>
</dbReference>